<evidence type="ECO:0000256" key="3">
    <source>
        <dbReference type="ARBA" id="ARBA00022759"/>
    </source>
</evidence>
<evidence type="ECO:0000256" key="1">
    <source>
        <dbReference type="ARBA" id="ARBA00022649"/>
    </source>
</evidence>
<protein>
    <submittedName>
        <fullName evidence="7">Addiction module toxin, HicA family</fullName>
    </submittedName>
</protein>
<keyword evidence="3" id="KW-0255">Endonuclease</keyword>
<evidence type="ECO:0000256" key="4">
    <source>
        <dbReference type="ARBA" id="ARBA00022801"/>
    </source>
</evidence>
<keyword evidence="8" id="KW-1185">Reference proteome</keyword>
<sequence>MSKLPRLSGEEVIKVLTKKFDFEVSRQRGSHVVLVKYMDGRKIGTVVPLHKELKAGTLMGVLRLAQISKEDFIKALEDP</sequence>
<accession>A0A4Y5SLE5</accession>
<evidence type="ECO:0000256" key="2">
    <source>
        <dbReference type="ARBA" id="ARBA00022722"/>
    </source>
</evidence>
<keyword evidence="6" id="KW-0346">Stress response</keyword>
<evidence type="ECO:0000313" key="7">
    <source>
        <dbReference type="EMBL" id="QDA30790.1"/>
    </source>
</evidence>
<dbReference type="InterPro" id="IPR038570">
    <property type="entry name" value="HicA_sf"/>
</dbReference>
<dbReference type="GO" id="GO:0004519">
    <property type="term" value="F:endonuclease activity"/>
    <property type="evidence" value="ECO:0007669"/>
    <property type="project" value="UniProtKB-KW"/>
</dbReference>
<dbReference type="GeneID" id="41609456"/>
<keyword evidence="5" id="KW-0694">RNA-binding</keyword>
<dbReference type="GO" id="GO:0003729">
    <property type="term" value="F:mRNA binding"/>
    <property type="evidence" value="ECO:0007669"/>
    <property type="project" value="InterPro"/>
</dbReference>
<dbReference type="PANTHER" id="PTHR34873">
    <property type="entry name" value="SSR1766 PROTEIN"/>
    <property type="match status" value="1"/>
</dbReference>
<keyword evidence="4" id="KW-0378">Hydrolase</keyword>
<organism evidence="7 8">
    <name type="scientific">Thermococcus indicus</name>
    <dbReference type="NCBI Taxonomy" id="2586643"/>
    <lineage>
        <taxon>Archaea</taxon>
        <taxon>Methanobacteriati</taxon>
        <taxon>Methanobacteriota</taxon>
        <taxon>Thermococci</taxon>
        <taxon>Thermococcales</taxon>
        <taxon>Thermococcaceae</taxon>
        <taxon>Thermococcus</taxon>
    </lineage>
</organism>
<dbReference type="InterPro" id="IPR012933">
    <property type="entry name" value="HicA_mRNA_interferase"/>
</dbReference>
<name>A0A4Y5SLE5_9EURY</name>
<dbReference type="OrthoDB" id="7619at2157"/>
<dbReference type="EMBL" id="CP040846">
    <property type="protein sequence ID" value="QDA30790.1"/>
    <property type="molecule type" value="Genomic_DNA"/>
</dbReference>
<gene>
    <name evidence="7" type="ORF">FH039_03015</name>
</gene>
<reference evidence="7 8" key="1">
    <citation type="submission" date="2019-06" db="EMBL/GenBank/DDBJ databases">
        <title>Thermococcus indicus sp. nov., a Fe(III)-reducing hyperthermophilic archaeon isolated from the Onnuri vent field of the Central Indian Ocean ridge.</title>
        <authorList>
            <person name="Lim J.K."/>
            <person name="Kim Y.J."/>
            <person name="Kwon K.K."/>
        </authorList>
    </citation>
    <scope>NUCLEOTIDE SEQUENCE [LARGE SCALE GENOMIC DNA]</scope>
    <source>
        <strain evidence="7 8">IOH1</strain>
    </source>
</reference>
<keyword evidence="1" id="KW-1277">Toxin-antitoxin system</keyword>
<dbReference type="Proteomes" id="UP000306007">
    <property type="component" value="Chromosome"/>
</dbReference>
<dbReference type="Pfam" id="PF07927">
    <property type="entry name" value="HicA_toxin"/>
    <property type="match status" value="1"/>
</dbReference>
<dbReference type="SUPFAM" id="SSF54786">
    <property type="entry name" value="YcfA/nrd intein domain"/>
    <property type="match status" value="1"/>
</dbReference>
<dbReference type="Gene3D" id="3.30.920.30">
    <property type="entry name" value="Hypothetical protein"/>
    <property type="match status" value="1"/>
</dbReference>
<dbReference type="AlphaFoldDB" id="A0A4Y5SLE5"/>
<dbReference type="PANTHER" id="PTHR34873:SF3">
    <property type="entry name" value="ADDICTION MODULE TOXIN, HICA FAMILY"/>
    <property type="match status" value="1"/>
</dbReference>
<dbReference type="GO" id="GO:0016787">
    <property type="term" value="F:hydrolase activity"/>
    <property type="evidence" value="ECO:0007669"/>
    <property type="project" value="UniProtKB-KW"/>
</dbReference>
<keyword evidence="2" id="KW-0540">Nuclease</keyword>
<dbReference type="KEGG" id="tic:FH039_03015"/>
<evidence type="ECO:0000256" key="5">
    <source>
        <dbReference type="ARBA" id="ARBA00022884"/>
    </source>
</evidence>
<evidence type="ECO:0000313" key="8">
    <source>
        <dbReference type="Proteomes" id="UP000306007"/>
    </source>
</evidence>
<dbReference type="RefSeq" id="WP_139680163.1">
    <property type="nucleotide sequence ID" value="NZ_CP040846.1"/>
</dbReference>
<evidence type="ECO:0000256" key="6">
    <source>
        <dbReference type="ARBA" id="ARBA00023016"/>
    </source>
</evidence>
<proteinExistence type="predicted"/>